<reference evidence="5 6" key="1">
    <citation type="submission" date="2020-01" db="EMBL/GenBank/DDBJ databases">
        <title>Investigation of new actinobacteria for the biodesulphurisation of diesel fuel.</title>
        <authorList>
            <person name="Athi Narayanan S.M."/>
        </authorList>
    </citation>
    <scope>NUCLEOTIDE SEQUENCE [LARGE SCALE GENOMIC DNA]</scope>
    <source>
        <strain evidence="5 6">213E</strain>
    </source>
</reference>
<dbReference type="Pfam" id="PF17853">
    <property type="entry name" value="GGDEF_2"/>
    <property type="match status" value="1"/>
</dbReference>
<evidence type="ECO:0000313" key="6">
    <source>
        <dbReference type="Proteomes" id="UP000466307"/>
    </source>
</evidence>
<evidence type="ECO:0000259" key="3">
    <source>
        <dbReference type="Pfam" id="PF14361"/>
    </source>
</evidence>
<dbReference type="AlphaFoldDB" id="A0A7K3LST7"/>
<dbReference type="InterPro" id="IPR051448">
    <property type="entry name" value="CdaR-like_regulators"/>
</dbReference>
<feature type="domain" description="PucR C-terminal helix-turn-helix" evidence="2">
    <location>
        <begin position="379"/>
        <end position="432"/>
    </location>
</feature>
<dbReference type="PANTHER" id="PTHR33744">
    <property type="entry name" value="CARBOHYDRATE DIACID REGULATOR"/>
    <property type="match status" value="1"/>
</dbReference>
<dbReference type="InterPro" id="IPR041522">
    <property type="entry name" value="CdaR_GGDEF"/>
</dbReference>
<dbReference type="Proteomes" id="UP000466307">
    <property type="component" value="Unassembled WGS sequence"/>
</dbReference>
<dbReference type="Pfam" id="PF14361">
    <property type="entry name" value="RsbRD_N"/>
    <property type="match status" value="1"/>
</dbReference>
<dbReference type="InterPro" id="IPR025736">
    <property type="entry name" value="PucR_C-HTH_dom"/>
</dbReference>
<dbReference type="RefSeq" id="WP_059035425.1">
    <property type="nucleotide sequence ID" value="NZ_JAADZU010000059.1"/>
</dbReference>
<dbReference type="Pfam" id="PF13556">
    <property type="entry name" value="HTH_30"/>
    <property type="match status" value="1"/>
</dbReference>
<comment type="caution">
    <text evidence="5">The sequence shown here is derived from an EMBL/GenBank/DDBJ whole genome shotgun (WGS) entry which is preliminary data.</text>
</comment>
<feature type="domain" description="CdaR GGDEF-like" evidence="4">
    <location>
        <begin position="202"/>
        <end position="323"/>
    </location>
</feature>
<evidence type="ECO:0000259" key="2">
    <source>
        <dbReference type="Pfam" id="PF13556"/>
    </source>
</evidence>
<dbReference type="InterPro" id="IPR025751">
    <property type="entry name" value="RsbRD_N_dom"/>
</dbReference>
<dbReference type="EMBL" id="JAADZU010000059">
    <property type="protein sequence ID" value="NDK91176.1"/>
    <property type="molecule type" value="Genomic_DNA"/>
</dbReference>
<keyword evidence="6" id="KW-1185">Reference proteome</keyword>
<organism evidence="5 6">
    <name type="scientific">Gordonia desulfuricans</name>
    <dbReference type="NCBI Taxonomy" id="89051"/>
    <lineage>
        <taxon>Bacteria</taxon>
        <taxon>Bacillati</taxon>
        <taxon>Actinomycetota</taxon>
        <taxon>Actinomycetes</taxon>
        <taxon>Mycobacteriales</taxon>
        <taxon>Gordoniaceae</taxon>
        <taxon>Gordonia</taxon>
    </lineage>
</organism>
<sequence length="446" mass="48542">MTSVSPDPGAAAAQARLARVPAAASIELLEQVAAIAVRLREREPELVTDLTGMMAREIDQLDSDPNLVEMLHASVQGNVSTIIHVLANDIPIDHLQPTTAAVEYALRLAQRDVPSNSLVRAYHLGQNSVMMTCFEIIEELDLPADRAMAVTRHISDVMFGYIDWITRYVFQAYETERRRWLGADANVAAAAIRRLLDSPDADPRAFESETGYRLDQRHLAVIVWTDAADPRQAGFLDRVARELALAVRAESRPIITAIDRTTAWMWIPFGVRGGRLDAGRAPRIPPDVLPSESGSDTRVRAAIGLAGDGVTGFRRSHRQAHAAYLLASMPGSVTGQIVGFADRGIAVVSMLAQDLDATRAWAHEILGPLADDTPTAATLRETLAVFFATRESHLHTATQLNLHRNTVKYRVGKALAEVPPDRDRLDLALALTACELLGSAVIGTPS</sequence>
<proteinExistence type="inferred from homology"/>
<dbReference type="PANTHER" id="PTHR33744:SF1">
    <property type="entry name" value="DNA-BINDING TRANSCRIPTIONAL ACTIVATOR ADER"/>
    <property type="match status" value="1"/>
</dbReference>
<protein>
    <submittedName>
        <fullName evidence="5">PucR family transcriptional regulator</fullName>
    </submittedName>
</protein>
<name>A0A7K3LST7_9ACTN</name>
<gene>
    <name evidence="5" type="ORF">GYA93_16540</name>
</gene>
<comment type="similarity">
    <text evidence="1">Belongs to the CdaR family.</text>
</comment>
<evidence type="ECO:0000256" key="1">
    <source>
        <dbReference type="ARBA" id="ARBA00006754"/>
    </source>
</evidence>
<dbReference type="InterPro" id="IPR042070">
    <property type="entry name" value="PucR_C-HTH_sf"/>
</dbReference>
<dbReference type="Gene3D" id="1.10.10.2840">
    <property type="entry name" value="PucR C-terminal helix-turn-helix domain"/>
    <property type="match status" value="1"/>
</dbReference>
<evidence type="ECO:0000313" key="5">
    <source>
        <dbReference type="EMBL" id="NDK91176.1"/>
    </source>
</evidence>
<feature type="domain" description="RsbT co-antagonist protein RsbRD N-terminal" evidence="3">
    <location>
        <begin position="44"/>
        <end position="186"/>
    </location>
</feature>
<accession>A0A7K3LST7</accession>
<evidence type="ECO:0000259" key="4">
    <source>
        <dbReference type="Pfam" id="PF17853"/>
    </source>
</evidence>